<protein>
    <submittedName>
        <fullName evidence="1">Uncharacterized protein</fullName>
    </submittedName>
</protein>
<name>A0A100VSB4_PAEAM</name>
<evidence type="ECO:0000313" key="2">
    <source>
        <dbReference type="Proteomes" id="UP000069697"/>
    </source>
</evidence>
<reference evidence="1 2" key="1">
    <citation type="journal article" date="2016" name="Genome Announc.">
        <title>Draft Genome Sequence of Paenibacillus amylolyticus Heshi-A3, Isolated from Fermented Rice Bran in a Japanese Fermented Seafood Dish.</title>
        <authorList>
            <person name="Akuzawa S."/>
            <person name="Nagaoka J."/>
            <person name="Kanekatsu M."/>
            <person name="Kubota E."/>
            <person name="Ohtake R."/>
            <person name="Suzuki T."/>
            <person name="Kanesaki Y."/>
        </authorList>
    </citation>
    <scope>NUCLEOTIDE SEQUENCE [LARGE SCALE GENOMIC DNA]</scope>
    <source>
        <strain evidence="1 2">Heshi-A3</strain>
    </source>
</reference>
<organism evidence="1 2">
    <name type="scientific">Paenibacillus amylolyticus</name>
    <dbReference type="NCBI Taxonomy" id="1451"/>
    <lineage>
        <taxon>Bacteria</taxon>
        <taxon>Bacillati</taxon>
        <taxon>Bacillota</taxon>
        <taxon>Bacilli</taxon>
        <taxon>Bacillales</taxon>
        <taxon>Paenibacillaceae</taxon>
        <taxon>Paenibacillus</taxon>
    </lineage>
</organism>
<accession>A0A100VSB4</accession>
<sequence>MLTKINPYSFVDQDYIWMGEYSDGNHLSEYHYQTKKRGDFNTIRKESLIRFGLIGNGMRLYHEVLGGFFHLRGQIYEIVYKAGDKEYYLTGQSQLYNDVITYKDAEAWANFNQRDNTNFPSRVTAFNTGYKKSLKIDGINFNFKAIISVPCNNAPINLMVRIVADTDLDGKLVIKRNGTQVAEFKAPLRKGMGGQVMWYVRW</sequence>
<comment type="caution">
    <text evidence="1">The sequence shown here is derived from an EMBL/GenBank/DDBJ whole genome shotgun (WGS) entry which is preliminary data.</text>
</comment>
<dbReference type="RefSeq" id="WP_062837516.1">
    <property type="nucleotide sequence ID" value="NZ_BCNV01000007.1"/>
</dbReference>
<dbReference type="AlphaFoldDB" id="A0A100VSB4"/>
<reference evidence="2" key="2">
    <citation type="submission" date="2016-01" db="EMBL/GenBank/DDBJ databases">
        <title>Draft Genome Sequence of Paenibacillus amylolyticus Heshi-A3 that Was Isolated from Fermented Rice Bran with Aging Salted Mackerel, Which Was Named Heshiko as Traditional Fermented Seafood in Japan.</title>
        <authorList>
            <person name="Akuzawa S."/>
            <person name="Nakagawa J."/>
            <person name="Kanekatsu T."/>
            <person name="Kubota E."/>
            <person name="Ohtake R."/>
            <person name="Suzuki T."/>
            <person name="Kanesaki Y."/>
        </authorList>
    </citation>
    <scope>NUCLEOTIDE SEQUENCE [LARGE SCALE GENOMIC DNA]</scope>
    <source>
        <strain evidence="2">Heshi-A3</strain>
    </source>
</reference>
<dbReference type="EMBL" id="BCNV01000007">
    <property type="protein sequence ID" value="GAS85162.1"/>
    <property type="molecule type" value="Genomic_DNA"/>
</dbReference>
<evidence type="ECO:0000313" key="1">
    <source>
        <dbReference type="EMBL" id="GAS85162.1"/>
    </source>
</evidence>
<gene>
    <name evidence="1" type="ORF">PAHA3_5283</name>
</gene>
<proteinExistence type="predicted"/>
<dbReference type="Proteomes" id="UP000069697">
    <property type="component" value="Unassembled WGS sequence"/>
</dbReference>